<dbReference type="InterPro" id="IPR036388">
    <property type="entry name" value="WH-like_DNA-bd_sf"/>
</dbReference>
<dbReference type="EMBL" id="JAJNEC010000005">
    <property type="protein sequence ID" value="MCD2424084.1"/>
    <property type="molecule type" value="Genomic_DNA"/>
</dbReference>
<dbReference type="SMART" id="SM00421">
    <property type="entry name" value="HTH_LUXR"/>
    <property type="match status" value="1"/>
</dbReference>
<dbReference type="Pfam" id="PF00196">
    <property type="entry name" value="GerE"/>
    <property type="match status" value="1"/>
</dbReference>
<dbReference type="InterPro" id="IPR016032">
    <property type="entry name" value="Sig_transdc_resp-reg_C-effctor"/>
</dbReference>
<dbReference type="Proteomes" id="UP001199816">
    <property type="component" value="Unassembled WGS sequence"/>
</dbReference>
<proteinExistence type="predicted"/>
<dbReference type="InterPro" id="IPR039420">
    <property type="entry name" value="WalR-like"/>
</dbReference>
<dbReference type="InterPro" id="IPR011006">
    <property type="entry name" value="CheY-like_superfamily"/>
</dbReference>
<keyword evidence="1" id="KW-0238">DNA-binding</keyword>
<dbReference type="SUPFAM" id="SSF52172">
    <property type="entry name" value="CheY-like"/>
    <property type="match status" value="1"/>
</dbReference>
<evidence type="ECO:0000256" key="1">
    <source>
        <dbReference type="ARBA" id="ARBA00023125"/>
    </source>
</evidence>
<evidence type="ECO:0000313" key="4">
    <source>
        <dbReference type="Proteomes" id="UP001199816"/>
    </source>
</evidence>
<dbReference type="Gene3D" id="1.10.10.10">
    <property type="entry name" value="Winged helix-like DNA-binding domain superfamily/Winged helix DNA-binding domain"/>
    <property type="match status" value="1"/>
</dbReference>
<organism evidence="3 4">
    <name type="scientific">Niabella pedocola</name>
    <dbReference type="NCBI Taxonomy" id="1752077"/>
    <lineage>
        <taxon>Bacteria</taxon>
        <taxon>Pseudomonadati</taxon>
        <taxon>Bacteroidota</taxon>
        <taxon>Chitinophagia</taxon>
        <taxon>Chitinophagales</taxon>
        <taxon>Chitinophagaceae</taxon>
        <taxon>Niabella</taxon>
    </lineage>
</organism>
<sequence length="220" mass="24520">MNIMVSPSTSIIDTIIVSDSVYSTEYLTTFLRQSTAFSFRIQVVTDSQDHSLHTYRLLFSHPPLILFAADLTHPESLAVLSALAQSFPGCLMVTVGEVGDLGLLLKYIRVGVRGFIPGSFTAAAFNEALIKIIGGEAFISTSVTGKIFDYFHHSVELPGKLTHRQQQIVEGIVEGLSYKLIAYKHKISIDTVREHIKNIYKTFRINSKAELIALLKFHYL</sequence>
<dbReference type="SUPFAM" id="SSF46894">
    <property type="entry name" value="C-terminal effector domain of the bipartite response regulators"/>
    <property type="match status" value="1"/>
</dbReference>
<dbReference type="InterPro" id="IPR000792">
    <property type="entry name" value="Tscrpt_reg_LuxR_C"/>
</dbReference>
<dbReference type="PANTHER" id="PTHR43214">
    <property type="entry name" value="TWO-COMPONENT RESPONSE REGULATOR"/>
    <property type="match status" value="1"/>
</dbReference>
<dbReference type="PROSITE" id="PS50043">
    <property type="entry name" value="HTH_LUXR_2"/>
    <property type="match status" value="1"/>
</dbReference>
<dbReference type="PRINTS" id="PR00038">
    <property type="entry name" value="HTHLUXR"/>
</dbReference>
<name>A0ABS8PTD9_9BACT</name>
<evidence type="ECO:0000313" key="3">
    <source>
        <dbReference type="EMBL" id="MCD2424084.1"/>
    </source>
</evidence>
<dbReference type="Gene3D" id="3.40.50.2300">
    <property type="match status" value="1"/>
</dbReference>
<keyword evidence="4" id="KW-1185">Reference proteome</keyword>
<dbReference type="RefSeq" id="WP_231005339.1">
    <property type="nucleotide sequence ID" value="NZ_JAJNEC010000005.1"/>
</dbReference>
<protein>
    <submittedName>
        <fullName evidence="3">Response regulator transcription factor</fullName>
    </submittedName>
</protein>
<reference evidence="3 4" key="1">
    <citation type="submission" date="2021-11" db="EMBL/GenBank/DDBJ databases">
        <title>Genomic of Niabella pedocola.</title>
        <authorList>
            <person name="Wu T."/>
        </authorList>
    </citation>
    <scope>NUCLEOTIDE SEQUENCE [LARGE SCALE GENOMIC DNA]</scope>
    <source>
        <strain evidence="3 4">JCM 31011</strain>
    </source>
</reference>
<evidence type="ECO:0000259" key="2">
    <source>
        <dbReference type="PROSITE" id="PS50043"/>
    </source>
</evidence>
<gene>
    <name evidence="3" type="ORF">LQ567_14995</name>
</gene>
<feature type="domain" description="HTH luxR-type" evidence="2">
    <location>
        <begin position="154"/>
        <end position="219"/>
    </location>
</feature>
<accession>A0ABS8PTD9</accession>
<dbReference type="CDD" id="cd06170">
    <property type="entry name" value="LuxR_C_like"/>
    <property type="match status" value="1"/>
</dbReference>
<comment type="caution">
    <text evidence="3">The sequence shown here is derived from an EMBL/GenBank/DDBJ whole genome shotgun (WGS) entry which is preliminary data.</text>
</comment>